<evidence type="ECO:0000256" key="5">
    <source>
        <dbReference type="ARBA" id="ARBA00023242"/>
    </source>
</evidence>
<gene>
    <name evidence="7" type="primary">SFH1</name>
    <name evidence="7" type="ORF">VKT23_003860</name>
</gene>
<evidence type="ECO:0000256" key="2">
    <source>
        <dbReference type="ARBA" id="ARBA00010239"/>
    </source>
</evidence>
<feature type="compositionally biased region" description="Acidic residues" evidence="6">
    <location>
        <begin position="362"/>
        <end position="371"/>
    </location>
</feature>
<evidence type="ECO:0000256" key="1">
    <source>
        <dbReference type="ARBA" id="ARBA00004123"/>
    </source>
</evidence>
<dbReference type="InterPro" id="IPR006939">
    <property type="entry name" value="SNF5"/>
</dbReference>
<feature type="compositionally biased region" description="Basic and acidic residues" evidence="6">
    <location>
        <begin position="372"/>
        <end position="387"/>
    </location>
</feature>
<protein>
    <submittedName>
        <fullName evidence="7">Chromatin structure remodeling complex protein sfh1</fullName>
    </submittedName>
</protein>
<dbReference type="Proteomes" id="UP001498398">
    <property type="component" value="Unassembled WGS sequence"/>
</dbReference>
<keyword evidence="3" id="KW-0805">Transcription regulation</keyword>
<evidence type="ECO:0000256" key="4">
    <source>
        <dbReference type="ARBA" id="ARBA00023163"/>
    </source>
</evidence>
<dbReference type="PANTHER" id="PTHR10019">
    <property type="entry name" value="SNF5"/>
    <property type="match status" value="1"/>
</dbReference>
<name>A0ABR1K1H9_9AGAR</name>
<organism evidence="7 8">
    <name type="scientific">Marasmiellus scandens</name>
    <dbReference type="NCBI Taxonomy" id="2682957"/>
    <lineage>
        <taxon>Eukaryota</taxon>
        <taxon>Fungi</taxon>
        <taxon>Dikarya</taxon>
        <taxon>Basidiomycota</taxon>
        <taxon>Agaricomycotina</taxon>
        <taxon>Agaricomycetes</taxon>
        <taxon>Agaricomycetidae</taxon>
        <taxon>Agaricales</taxon>
        <taxon>Marasmiineae</taxon>
        <taxon>Omphalotaceae</taxon>
        <taxon>Marasmiellus</taxon>
    </lineage>
</organism>
<feature type="region of interest" description="Disordered" evidence="6">
    <location>
        <begin position="550"/>
        <end position="569"/>
    </location>
</feature>
<comment type="similarity">
    <text evidence="2">Belongs to the SNF5 family.</text>
</comment>
<comment type="caution">
    <text evidence="7">The sequence shown here is derived from an EMBL/GenBank/DDBJ whole genome shotgun (WGS) entry which is preliminary data.</text>
</comment>
<evidence type="ECO:0000313" key="8">
    <source>
        <dbReference type="Proteomes" id="UP001498398"/>
    </source>
</evidence>
<keyword evidence="8" id="KW-1185">Reference proteome</keyword>
<reference evidence="7 8" key="1">
    <citation type="submission" date="2024-01" db="EMBL/GenBank/DDBJ databases">
        <title>A draft genome for the cacao thread blight pathogen Marasmiellus scandens.</title>
        <authorList>
            <person name="Baruah I.K."/>
            <person name="Leung J."/>
            <person name="Bukari Y."/>
            <person name="Amoako-Attah I."/>
            <person name="Meinhardt L.W."/>
            <person name="Bailey B.A."/>
            <person name="Cohen S.P."/>
        </authorList>
    </citation>
    <scope>NUCLEOTIDE SEQUENCE [LARGE SCALE GENOMIC DNA]</scope>
    <source>
        <strain evidence="7 8">GH-19</strain>
    </source>
</reference>
<dbReference type="EMBL" id="JBANRG010000003">
    <property type="protein sequence ID" value="KAK7469385.1"/>
    <property type="molecule type" value="Genomic_DNA"/>
</dbReference>
<evidence type="ECO:0000313" key="7">
    <source>
        <dbReference type="EMBL" id="KAK7469385.1"/>
    </source>
</evidence>
<evidence type="ECO:0000256" key="3">
    <source>
        <dbReference type="ARBA" id="ARBA00023015"/>
    </source>
</evidence>
<feature type="region of interest" description="Disordered" evidence="6">
    <location>
        <begin position="362"/>
        <end position="387"/>
    </location>
</feature>
<keyword evidence="5" id="KW-0539">Nucleus</keyword>
<comment type="subcellular location">
    <subcellularLocation>
        <location evidence="1">Nucleus</location>
    </subcellularLocation>
</comment>
<feature type="region of interest" description="Disordered" evidence="6">
    <location>
        <begin position="522"/>
        <end position="544"/>
    </location>
</feature>
<keyword evidence="4" id="KW-0804">Transcription</keyword>
<feature type="region of interest" description="Disordered" evidence="6">
    <location>
        <begin position="140"/>
        <end position="218"/>
    </location>
</feature>
<feature type="region of interest" description="Disordered" evidence="6">
    <location>
        <begin position="612"/>
        <end position="631"/>
    </location>
</feature>
<accession>A0ABR1K1H9</accession>
<feature type="compositionally biased region" description="Polar residues" evidence="6">
    <location>
        <begin position="552"/>
        <end position="565"/>
    </location>
</feature>
<dbReference type="Pfam" id="PF04855">
    <property type="entry name" value="SNF5"/>
    <property type="match status" value="1"/>
</dbReference>
<feature type="compositionally biased region" description="Acidic residues" evidence="6">
    <location>
        <begin position="170"/>
        <end position="180"/>
    </location>
</feature>
<evidence type="ECO:0000256" key="6">
    <source>
        <dbReference type="SAM" id="MobiDB-lite"/>
    </source>
</evidence>
<feature type="compositionally biased region" description="Gly residues" evidence="6">
    <location>
        <begin position="622"/>
        <end position="631"/>
    </location>
</feature>
<feature type="compositionally biased region" description="Polar residues" evidence="6">
    <location>
        <begin position="198"/>
        <end position="218"/>
    </location>
</feature>
<proteinExistence type="inferred from homology"/>
<sequence>MTSFQNMSDAQLKHAISQLSSAANAGYAPVPSAYLKNLQTWSSTPTPPPRAASTGGTRGGRSSRASAARPTNLTSAATPAATTAASQYYLPQQQTYIPPQPAQPVGSRGPLPTTVQAIQSTYASRLRTGATLLMQPILQPQNSTGASYSGLSGTRSSRRGAVVNYADPGSGDDLDADPPDEGAKEIDSDDSDFIASGGTRTSVRQSGRTRGSGIAGTTQIQDDTLDQSYLGQVPPPRFIKPRTIYSNHSQHVYPSSLVSDPSSSSKAPSLLPIRVEFETPTHRIRDCFVWNAHDPYVNAEHFAKTFCADLELPMSWVDTIANQIRAQVEEGEAVLNIGWEVDGGTAAHLGTFGEGMDLDLEEGEEGEDDLEEAQREQHKERERQKQSEWERIEERWGRWEREAKERGEELDVHKVDPVEDVDEVPECRVILSIDVQIATHHLLDHIEWDLFSPLTPEEFAKTLCTDLGLGGEAIPLVAHAVHEELIKHKRDVLEWGVVNASTASGASNTTHVEPSTTTANANISSADRHSSPHPTRPSLKDHTNKSLLSRALHSSSTRPGKSSKTGHLPRELKSIWREYAEAEEFRTRWEEMTQEEVERREMERERASRRLRREVGRMIGQQAGGGGRRRR</sequence>
<feature type="region of interest" description="Disordered" evidence="6">
    <location>
        <begin position="39"/>
        <end position="76"/>
    </location>
</feature>
<feature type="compositionally biased region" description="Low complexity" evidence="6">
    <location>
        <begin position="51"/>
        <end position="76"/>
    </location>
</feature>